<dbReference type="EMBL" id="CP016808">
    <property type="protein sequence ID" value="ANY67533.1"/>
    <property type="molecule type" value="Genomic_DNA"/>
</dbReference>
<evidence type="ECO:0000313" key="2">
    <source>
        <dbReference type="EMBL" id="ANY67533.1"/>
    </source>
</evidence>
<dbReference type="SFLD" id="SFLDS00005">
    <property type="entry name" value="Isoprenoid_Synthase_Type_I"/>
    <property type="match status" value="1"/>
</dbReference>
<organism evidence="2">
    <name type="scientific">Paenibacillus sp. BIHB 4019</name>
    <dbReference type="NCBI Taxonomy" id="1870819"/>
    <lineage>
        <taxon>Bacteria</taxon>
        <taxon>Bacillati</taxon>
        <taxon>Bacillota</taxon>
        <taxon>Bacilli</taxon>
        <taxon>Bacillales</taxon>
        <taxon>Paenibacillaceae</taxon>
        <taxon>Paenibacillus</taxon>
    </lineage>
</organism>
<reference evidence="2" key="1">
    <citation type="submission" date="2016-08" db="EMBL/GenBank/DDBJ databases">
        <title>Complete Genome Seqeunce of Paenibacillus sp. BIHB 4019 from tea rhizoplane.</title>
        <authorList>
            <person name="Thakur R."/>
            <person name="Swarnkar M.K."/>
            <person name="Gulati A."/>
        </authorList>
    </citation>
    <scope>NUCLEOTIDE SEQUENCE [LARGE SCALE GENOMIC DNA]</scope>
    <source>
        <strain evidence="2">BIHB4019</strain>
    </source>
</reference>
<gene>
    <name evidence="2" type="ORF">BBD42_14400</name>
</gene>
<dbReference type="InterPro" id="IPR033965">
    <property type="entry name" value="ComQ"/>
</dbReference>
<dbReference type="GO" id="GO:0008299">
    <property type="term" value="P:isoprenoid biosynthetic process"/>
    <property type="evidence" value="ECO:0007669"/>
    <property type="project" value="InterPro"/>
</dbReference>
<evidence type="ECO:0000256" key="1">
    <source>
        <dbReference type="RuleBase" id="RU004466"/>
    </source>
</evidence>
<protein>
    <recommendedName>
        <fullName evidence="3">Polyprenyl synthetase</fullName>
    </recommendedName>
</protein>
<name>A0A1B2DIL2_9BACL</name>
<accession>A0A1B2DIL2</accession>
<dbReference type="SUPFAM" id="SSF48576">
    <property type="entry name" value="Terpenoid synthases"/>
    <property type="match status" value="1"/>
</dbReference>
<comment type="similarity">
    <text evidence="1">Belongs to the FPP/GGPP synthase family.</text>
</comment>
<keyword evidence="1" id="KW-0808">Transferase</keyword>
<dbReference type="CDD" id="cd00867">
    <property type="entry name" value="Trans_IPPS"/>
    <property type="match status" value="1"/>
</dbReference>
<dbReference type="InterPro" id="IPR000092">
    <property type="entry name" value="Polyprenyl_synt"/>
</dbReference>
<dbReference type="Gene3D" id="1.10.600.10">
    <property type="entry name" value="Farnesyl Diphosphate Synthase"/>
    <property type="match status" value="1"/>
</dbReference>
<sequence length="307" mass="35194">MEDCVPKIEFEMREMVKRHFTVDSLIQYAYLFLMDRLNEQLPFGRLTVLHYRMFGGEGAAVYRAAAAVEFLILATDIFDDLQDQDAPKQAWSEAPLPIALHLAAAFLTLSQQAMMDSEFDSSHVQTTMKMMNLQLLQAANGQMMDLMNAVSDEHSYFQSIKQKSAALIVHACMTGVMLTGRGWHPIVAEYAVEVGMAAQIKNDIRDLLRWDEKNDFLQRKKTLLTLYMLEDAVDQHNWIRDYFEGRLNEADVADKRGLFEEAYEKSGAMLYGSVVMRTHYNRFIELMESVPEVAVHKEMLLSILAKE</sequence>
<proteinExistence type="inferred from homology"/>
<dbReference type="AlphaFoldDB" id="A0A1B2DIL2"/>
<dbReference type="GO" id="GO:0004659">
    <property type="term" value="F:prenyltransferase activity"/>
    <property type="evidence" value="ECO:0007669"/>
    <property type="project" value="InterPro"/>
</dbReference>
<dbReference type="Pfam" id="PF00348">
    <property type="entry name" value="polyprenyl_synt"/>
    <property type="match status" value="1"/>
</dbReference>
<dbReference type="SFLD" id="SFLDG01211">
    <property type="entry name" value="Competence_Regulatory_Protein"/>
    <property type="match status" value="1"/>
</dbReference>
<evidence type="ECO:0008006" key="3">
    <source>
        <dbReference type="Google" id="ProtNLM"/>
    </source>
</evidence>
<dbReference type="RefSeq" id="WP_099518725.1">
    <property type="nucleotide sequence ID" value="NZ_CP016808.1"/>
</dbReference>
<dbReference type="InterPro" id="IPR008949">
    <property type="entry name" value="Isoprenoid_synthase_dom_sf"/>
</dbReference>